<organism evidence="1 2">
    <name type="scientific">Mucilaginibacter sabulilitoris</name>
    <dbReference type="NCBI Taxonomy" id="1173583"/>
    <lineage>
        <taxon>Bacteria</taxon>
        <taxon>Pseudomonadati</taxon>
        <taxon>Bacteroidota</taxon>
        <taxon>Sphingobacteriia</taxon>
        <taxon>Sphingobacteriales</taxon>
        <taxon>Sphingobacteriaceae</taxon>
        <taxon>Mucilaginibacter</taxon>
    </lineage>
</organism>
<keyword evidence="2" id="KW-1185">Reference proteome</keyword>
<dbReference type="EMBL" id="CP139558">
    <property type="protein sequence ID" value="WPU91249.1"/>
    <property type="molecule type" value="Genomic_DNA"/>
</dbReference>
<evidence type="ECO:0000313" key="1">
    <source>
        <dbReference type="EMBL" id="WPU91249.1"/>
    </source>
</evidence>
<gene>
    <name evidence="1" type="ORF">SNE25_18190</name>
</gene>
<accession>A0ABZ0THQ6</accession>
<evidence type="ECO:0000313" key="2">
    <source>
        <dbReference type="Proteomes" id="UP001324380"/>
    </source>
</evidence>
<proteinExistence type="predicted"/>
<reference evidence="1 2" key="1">
    <citation type="submission" date="2023-11" db="EMBL/GenBank/DDBJ databases">
        <title>Analysis of the Genomes of Mucilaginibacter gossypii cycad 4 and M. sabulilitoris SNA2: microbes with the potential for plant growth promotion.</title>
        <authorList>
            <person name="Hirsch A.M."/>
            <person name="Humm E."/>
            <person name="Rubbi M."/>
            <person name="Del Vecchio G."/>
            <person name="Ha S.M."/>
            <person name="Pellegrini M."/>
            <person name="Gunsalus R.P."/>
        </authorList>
    </citation>
    <scope>NUCLEOTIDE SEQUENCE [LARGE SCALE GENOMIC DNA]</scope>
    <source>
        <strain evidence="1 2">SNA2</strain>
    </source>
</reference>
<dbReference type="Proteomes" id="UP001324380">
    <property type="component" value="Chromosome"/>
</dbReference>
<sequence length="464" mass="50132">MKLFILILITCTIGVYYRAEAQTGSLNGVYAGCQFTVSPLIGGGMNRRDIVFLFRPDGTFNDQMGQADWKTRVSGKYTVSGSKIDLNFAGGHSQYTIKDASTLYGHGYNLFKLQGNIIPPGYYEFISAMGSGGGVSGLAYVGTSTHRGLNFDANGHFSNSRSSATLIAGDNVGGGSTSSGNGSGIYKIKDGVLTLTYSDGKTELHSFFCDKPGMKTQMAMVDGRIYFKNNDKETDKPVAAKTTSTASNNITATSPVTNNTDGMALLLRANNTHGGAKLNNVKTARLTATIMGIKAVELIDLDNSRIRVELWKNGKLSSVEQTEGDNGWQWINGSKTMLPADKVASDKSTLYSNVLGLRKAALDKMQILNTQKTPNNNIYTVECKLDGNNYVFAVNDQNQLVAFGYRIGGKTSTSLLSDMRQVQGISIPFHEVSTSGTQKLTIQYDNMEVNPVFDASNWTVPPSN</sequence>
<dbReference type="RefSeq" id="WP_321560416.1">
    <property type="nucleotide sequence ID" value="NZ_CP139558.1"/>
</dbReference>
<name>A0ABZ0THQ6_9SPHI</name>
<protein>
    <submittedName>
        <fullName evidence="1">Uncharacterized protein</fullName>
    </submittedName>
</protein>